<dbReference type="OrthoDB" id="179400at2"/>
<feature type="chain" id="PRO_5038813227" evidence="2">
    <location>
        <begin position="24"/>
        <end position="338"/>
    </location>
</feature>
<evidence type="ECO:0000313" key="4">
    <source>
        <dbReference type="Proteomes" id="UP000004129"/>
    </source>
</evidence>
<dbReference type="CDD" id="cd13546">
    <property type="entry name" value="PBP2_BitB"/>
    <property type="match status" value="1"/>
</dbReference>
<feature type="signal peptide" evidence="2">
    <location>
        <begin position="1"/>
        <end position="23"/>
    </location>
</feature>
<dbReference type="GO" id="GO:0030288">
    <property type="term" value="C:outer membrane-bounded periplasmic space"/>
    <property type="evidence" value="ECO:0007669"/>
    <property type="project" value="TreeGrafter"/>
</dbReference>
<evidence type="ECO:0000256" key="1">
    <source>
        <dbReference type="ARBA" id="ARBA00022729"/>
    </source>
</evidence>
<gene>
    <name evidence="3" type="ORF">HMPREF9334_01921</name>
</gene>
<dbReference type="AlphaFoldDB" id="G5GRP0"/>
<dbReference type="GO" id="GO:0030976">
    <property type="term" value="F:thiamine pyrophosphate binding"/>
    <property type="evidence" value="ECO:0007669"/>
    <property type="project" value="TreeGrafter"/>
</dbReference>
<dbReference type="GO" id="GO:0015888">
    <property type="term" value="P:thiamine transport"/>
    <property type="evidence" value="ECO:0007669"/>
    <property type="project" value="TreeGrafter"/>
</dbReference>
<proteinExistence type="predicted"/>
<dbReference type="EMBL" id="ACZM01000019">
    <property type="protein sequence ID" value="EHG18783.1"/>
    <property type="molecule type" value="Genomic_DNA"/>
</dbReference>
<dbReference type="PANTHER" id="PTHR30006:SF2">
    <property type="entry name" value="ABC TRANSPORTER SUBSTRATE-BINDING PROTEIN"/>
    <property type="match status" value="1"/>
</dbReference>
<evidence type="ECO:0000313" key="3">
    <source>
        <dbReference type="EMBL" id="EHG18783.1"/>
    </source>
</evidence>
<comment type="caution">
    <text evidence="3">The sequence shown here is derived from an EMBL/GenBank/DDBJ whole genome shotgun (WGS) entry which is preliminary data.</text>
</comment>
<keyword evidence="4" id="KW-1185">Reference proteome</keyword>
<dbReference type="Gene3D" id="3.40.190.10">
    <property type="entry name" value="Periplasmic binding protein-like II"/>
    <property type="match status" value="2"/>
</dbReference>
<keyword evidence="1 2" id="KW-0732">Signal</keyword>
<dbReference type="PIRSF" id="PIRSF002825">
    <property type="entry name" value="CfbpA"/>
    <property type="match status" value="1"/>
</dbReference>
<dbReference type="eggNOG" id="COG1840">
    <property type="taxonomic scope" value="Bacteria"/>
</dbReference>
<dbReference type="SUPFAM" id="SSF53850">
    <property type="entry name" value="Periplasmic binding protein-like II"/>
    <property type="match status" value="1"/>
</dbReference>
<dbReference type="HOGENOM" id="CLU_026974_0_2_9"/>
<accession>G5GRP0</accession>
<evidence type="ECO:0000256" key="2">
    <source>
        <dbReference type="SAM" id="SignalP"/>
    </source>
</evidence>
<dbReference type="InterPro" id="IPR006059">
    <property type="entry name" value="SBP"/>
</dbReference>
<dbReference type="InterPro" id="IPR026045">
    <property type="entry name" value="Ferric-bd"/>
</dbReference>
<dbReference type="PANTHER" id="PTHR30006">
    <property type="entry name" value="THIAMINE-BINDING PERIPLASMIC PROTEIN-RELATED"/>
    <property type="match status" value="1"/>
</dbReference>
<organism evidence="3 4">
    <name type="scientific">Selenomonas infelix ATCC 43532</name>
    <dbReference type="NCBI Taxonomy" id="679201"/>
    <lineage>
        <taxon>Bacteria</taxon>
        <taxon>Bacillati</taxon>
        <taxon>Bacillota</taxon>
        <taxon>Negativicutes</taxon>
        <taxon>Selenomonadales</taxon>
        <taxon>Selenomonadaceae</taxon>
        <taxon>Selenomonas</taxon>
    </lineage>
</organism>
<dbReference type="GO" id="GO:0030975">
    <property type="term" value="F:thiamine binding"/>
    <property type="evidence" value="ECO:0007669"/>
    <property type="project" value="TreeGrafter"/>
</dbReference>
<dbReference type="STRING" id="679201.HMPREF9334_01921"/>
<dbReference type="Proteomes" id="UP000004129">
    <property type="component" value="Unassembled WGS sequence"/>
</dbReference>
<dbReference type="Pfam" id="PF13416">
    <property type="entry name" value="SBP_bac_8"/>
    <property type="match status" value="1"/>
</dbReference>
<name>G5GRP0_9FIRM</name>
<dbReference type="PROSITE" id="PS51257">
    <property type="entry name" value="PROKAR_LIPOPROTEIN"/>
    <property type="match status" value="1"/>
</dbReference>
<dbReference type="RefSeq" id="WP_006693356.1">
    <property type="nucleotide sequence ID" value="NZ_JH376800.1"/>
</dbReference>
<protein>
    <submittedName>
        <fullName evidence="3">Uncharacterized protein</fullName>
    </submittedName>
</protein>
<dbReference type="PATRIC" id="fig|679201.3.peg.1936"/>
<reference evidence="3 4" key="1">
    <citation type="submission" date="2011-08" db="EMBL/GenBank/DDBJ databases">
        <title>The Genome Sequence of Selenomonas infelix ATCC 43532.</title>
        <authorList>
            <consortium name="The Broad Institute Genome Sequencing Platform"/>
            <person name="Earl A."/>
            <person name="Ward D."/>
            <person name="Feldgarden M."/>
            <person name="Gevers D."/>
            <person name="Izard J."/>
            <person name="Blanton J.M."/>
            <person name="Baranova O.V."/>
            <person name="Dewhirst F.E."/>
            <person name="Young S.K."/>
            <person name="Zeng Q."/>
            <person name="Gargeya S."/>
            <person name="Fitzgerald M."/>
            <person name="Haas B."/>
            <person name="Abouelleil A."/>
            <person name="Alvarado L."/>
            <person name="Arachchi H.M."/>
            <person name="Berlin A."/>
            <person name="Brown A."/>
            <person name="Chapman S.B."/>
            <person name="Chen Z."/>
            <person name="Dunbar C."/>
            <person name="Freedman E."/>
            <person name="Gearin G."/>
            <person name="Gellesch M."/>
            <person name="Goldberg J."/>
            <person name="Griggs A."/>
            <person name="Gujja S."/>
            <person name="Heiman D."/>
            <person name="Howarth C."/>
            <person name="Larson L."/>
            <person name="Lui A."/>
            <person name="MacDonald P.J.P."/>
            <person name="Montmayeur A."/>
            <person name="Murphy C."/>
            <person name="Neiman D."/>
            <person name="Pearson M."/>
            <person name="Priest M."/>
            <person name="Roberts A."/>
            <person name="Saif S."/>
            <person name="Shea T."/>
            <person name="Shenoy N."/>
            <person name="Sisk P."/>
            <person name="Stolte C."/>
            <person name="Sykes S."/>
            <person name="Wortman J."/>
            <person name="Nusbaum C."/>
            <person name="Birren B."/>
        </authorList>
    </citation>
    <scope>NUCLEOTIDE SEQUENCE [LARGE SCALE GENOMIC DNA]</scope>
    <source>
        <strain evidence="3 4">ATCC 43532</strain>
    </source>
</reference>
<sequence length="338" mass="37099">MLWRKKWTALCTALLAGTMFVTGCGGDSAKSDSGKEENVLVIYNCNTDDWTAPLVKEFQEKTGIEVQLVAGGSGELFGRVKAEKDNPLGDVIWGGVRDSYVGLKPYLMPYASTEKSGIQDQFIEPDDMFYNDTADFYVLAYNTDLVSDADAPKGWKDLTDPKWKGKIAMADPAKSSTSYTVLLMAREKLGGNMEVVDQLVGNLDGKIISGSAAQIKALSDGEYSITATFEEPVVKYMTNGSHMKIVYPEEGTVLSAGCVGIIKGAKHAENAKKFIDFVMSKEVQTRIGDFSRRSTRKDVPTPAQLKPADQITYEVLDVDQAVRDRDALLGRWRQAVTK</sequence>